<evidence type="ECO:0000259" key="5">
    <source>
        <dbReference type="Pfam" id="PF16077"/>
    </source>
</evidence>
<dbReference type="EnsemblMetazoa" id="AMAM013676-RA">
    <property type="protein sequence ID" value="AMAM013676-PA"/>
    <property type="gene ID" value="AMAM013676"/>
</dbReference>
<dbReference type="PANTHER" id="PTHR23199">
    <property type="entry name" value="NEUROTROPHIN 1-RELATED"/>
    <property type="match status" value="1"/>
</dbReference>
<evidence type="ECO:0000313" key="7">
    <source>
        <dbReference type="Proteomes" id="UP000075901"/>
    </source>
</evidence>
<dbReference type="SUPFAM" id="SSF57501">
    <property type="entry name" value="Cystine-knot cytokines"/>
    <property type="match status" value="1"/>
</dbReference>
<reference evidence="7" key="1">
    <citation type="submission" date="2013-09" db="EMBL/GenBank/DDBJ databases">
        <title>The Genome Sequence of Anopheles maculatus species B.</title>
        <authorList>
            <consortium name="The Broad Institute Genomics Platform"/>
            <person name="Neafsey D.E."/>
            <person name="Besansky N."/>
            <person name="Howell P."/>
            <person name="Walton C."/>
            <person name="Young S.K."/>
            <person name="Zeng Q."/>
            <person name="Gargeya S."/>
            <person name="Fitzgerald M."/>
            <person name="Haas B."/>
            <person name="Abouelleil A."/>
            <person name="Allen A.W."/>
            <person name="Alvarado L."/>
            <person name="Arachchi H.M."/>
            <person name="Berlin A.M."/>
            <person name="Chapman S.B."/>
            <person name="Gainer-Dewar J."/>
            <person name="Goldberg J."/>
            <person name="Griggs A."/>
            <person name="Gujja S."/>
            <person name="Hansen M."/>
            <person name="Howarth C."/>
            <person name="Imamovic A."/>
            <person name="Ireland A."/>
            <person name="Larimer J."/>
            <person name="McCowan C."/>
            <person name="Murphy C."/>
            <person name="Pearson M."/>
            <person name="Poon T.W."/>
            <person name="Priest M."/>
            <person name="Roberts A."/>
            <person name="Saif S."/>
            <person name="Shea T."/>
            <person name="Sisk P."/>
            <person name="Sykes S."/>
            <person name="Wortman J."/>
            <person name="Nusbaum C."/>
            <person name="Birren B."/>
        </authorList>
    </citation>
    <scope>NUCLEOTIDE SEQUENCE [LARGE SCALE GENOMIC DNA]</scope>
    <source>
        <strain evidence="7">maculatus3</strain>
    </source>
</reference>
<dbReference type="PANTHER" id="PTHR23199:SF12">
    <property type="entry name" value="NEUROTROPHIN 1-RELATED"/>
    <property type="match status" value="1"/>
</dbReference>
<evidence type="ECO:0000256" key="1">
    <source>
        <dbReference type="ARBA" id="ARBA00022729"/>
    </source>
</evidence>
<dbReference type="GO" id="GO:0008083">
    <property type="term" value="F:growth factor activity"/>
    <property type="evidence" value="ECO:0007669"/>
    <property type="project" value="TreeGrafter"/>
</dbReference>
<dbReference type="Proteomes" id="UP000075901">
    <property type="component" value="Unassembled WGS sequence"/>
</dbReference>
<dbReference type="GO" id="GO:0045087">
    <property type="term" value="P:innate immune response"/>
    <property type="evidence" value="ECO:0007669"/>
    <property type="project" value="TreeGrafter"/>
</dbReference>
<name>A0A182SUH2_9DIPT</name>
<evidence type="ECO:0000256" key="3">
    <source>
        <dbReference type="ARBA" id="ARBA00023180"/>
    </source>
</evidence>
<keyword evidence="1" id="KW-0732">Signal</keyword>
<reference evidence="6" key="2">
    <citation type="submission" date="2020-05" db="UniProtKB">
        <authorList>
            <consortium name="EnsemblMetazoa"/>
        </authorList>
    </citation>
    <scope>IDENTIFICATION</scope>
    <source>
        <strain evidence="6">maculatus3</strain>
    </source>
</reference>
<protein>
    <recommendedName>
        <fullName evidence="5">Spaetzle domain-containing protein</fullName>
    </recommendedName>
</protein>
<proteinExistence type="predicted"/>
<keyword evidence="2" id="KW-1015">Disulfide bond</keyword>
<dbReference type="AlphaFoldDB" id="A0A182SUH2"/>
<dbReference type="GO" id="GO:0021556">
    <property type="term" value="P:central nervous system formation"/>
    <property type="evidence" value="ECO:0007669"/>
    <property type="project" value="TreeGrafter"/>
</dbReference>
<dbReference type="VEuPathDB" id="VectorBase:AMAM013676"/>
<feature type="region of interest" description="Disordered" evidence="4">
    <location>
        <begin position="53"/>
        <end position="91"/>
    </location>
</feature>
<keyword evidence="3" id="KW-0325">Glycoprotein</keyword>
<dbReference type="Pfam" id="PF16077">
    <property type="entry name" value="Spaetzle"/>
    <property type="match status" value="1"/>
</dbReference>
<sequence>MFLTPDPFLLQLHASPQAFGPLVRDRAIRQQTSEEDLNANIESIYRKDFKTTTNPTKAQHVDEVEPSPTELVARSNGGGSSRPRRPIDNNEQNAMVYVIRDAEGKLVPKFANPPPVSTTPLPTPKPSLETAAEAERMFVLKLATPTSNIMEAEHDDLIFTNDSYPENYPFEAIDAILNNHRDMYEDLFEDQFKQEPLSTRINSEADKYLCSSVAHTEYPTYDPNQKLYIVNVQRFFQPVVYETCTRHNSSCSKSVSTAANYELVCEQTYRDHKMFAHSPNDTNKLVLVDVVFPACCKCAQVLSKSRRST</sequence>
<dbReference type="Gene3D" id="2.10.90.10">
    <property type="entry name" value="Cystine-knot cytokines"/>
    <property type="match status" value="1"/>
</dbReference>
<evidence type="ECO:0000256" key="2">
    <source>
        <dbReference type="ARBA" id="ARBA00023157"/>
    </source>
</evidence>
<dbReference type="InterPro" id="IPR052444">
    <property type="entry name" value="Spz/Toll_ligand-like"/>
</dbReference>
<dbReference type="GO" id="GO:0005121">
    <property type="term" value="F:Toll binding"/>
    <property type="evidence" value="ECO:0007669"/>
    <property type="project" value="TreeGrafter"/>
</dbReference>
<organism evidence="6 7">
    <name type="scientific">Anopheles maculatus</name>
    <dbReference type="NCBI Taxonomy" id="74869"/>
    <lineage>
        <taxon>Eukaryota</taxon>
        <taxon>Metazoa</taxon>
        <taxon>Ecdysozoa</taxon>
        <taxon>Arthropoda</taxon>
        <taxon>Hexapoda</taxon>
        <taxon>Insecta</taxon>
        <taxon>Pterygota</taxon>
        <taxon>Neoptera</taxon>
        <taxon>Endopterygota</taxon>
        <taxon>Diptera</taxon>
        <taxon>Nematocera</taxon>
        <taxon>Culicoidea</taxon>
        <taxon>Culicidae</taxon>
        <taxon>Anophelinae</taxon>
        <taxon>Anopheles</taxon>
        <taxon>Anopheles maculatus group</taxon>
    </lineage>
</organism>
<evidence type="ECO:0000256" key="4">
    <source>
        <dbReference type="SAM" id="MobiDB-lite"/>
    </source>
</evidence>
<dbReference type="GO" id="GO:0005615">
    <property type="term" value="C:extracellular space"/>
    <property type="evidence" value="ECO:0007669"/>
    <property type="project" value="UniProtKB-ARBA"/>
</dbReference>
<evidence type="ECO:0000313" key="6">
    <source>
        <dbReference type="EnsemblMetazoa" id="AMAM013676-PA"/>
    </source>
</evidence>
<accession>A0A182SUH2</accession>
<dbReference type="InterPro" id="IPR032104">
    <property type="entry name" value="Spaetzle"/>
</dbReference>
<feature type="domain" description="Spaetzle" evidence="5">
    <location>
        <begin position="208"/>
        <end position="299"/>
    </location>
</feature>
<dbReference type="InterPro" id="IPR029034">
    <property type="entry name" value="Cystine-knot_cytokine"/>
</dbReference>
<keyword evidence="7" id="KW-1185">Reference proteome</keyword>